<dbReference type="Gene3D" id="1.10.8.10">
    <property type="entry name" value="DNA helicase RuvA subunit, C-terminal domain"/>
    <property type="match status" value="1"/>
</dbReference>
<dbReference type="PANTHER" id="PTHR12917">
    <property type="entry name" value="ASPARTYL PROTEASE DDI-RELATED"/>
    <property type="match status" value="1"/>
</dbReference>
<feature type="domain" description="UBA" evidence="11">
    <location>
        <begin position="385"/>
        <end position="429"/>
    </location>
</feature>
<keyword evidence="14" id="KW-1185">Reference proteome</keyword>
<feature type="compositionally biased region" description="Low complexity" evidence="10">
    <location>
        <begin position="344"/>
        <end position="382"/>
    </location>
</feature>
<dbReference type="SUPFAM" id="SSF50630">
    <property type="entry name" value="Acid proteases"/>
    <property type="match status" value="1"/>
</dbReference>
<evidence type="ECO:0000256" key="8">
    <source>
        <dbReference type="ARBA" id="ARBA00022750"/>
    </source>
</evidence>
<dbReference type="CDD" id="cd01796">
    <property type="entry name" value="Ubl_Ddi1_like"/>
    <property type="match status" value="1"/>
</dbReference>
<evidence type="ECO:0000256" key="1">
    <source>
        <dbReference type="ARBA" id="ARBA00003231"/>
    </source>
</evidence>
<dbReference type="InterPro" id="IPR000626">
    <property type="entry name" value="Ubiquitin-like_dom"/>
</dbReference>
<dbReference type="Pfam" id="PF00240">
    <property type="entry name" value="ubiquitin"/>
    <property type="match status" value="1"/>
</dbReference>
<comment type="subcellular location">
    <subcellularLocation>
        <location evidence="2">Cytoplasm</location>
    </subcellularLocation>
</comment>
<dbReference type="GO" id="GO:0004190">
    <property type="term" value="F:aspartic-type endopeptidase activity"/>
    <property type="evidence" value="ECO:0007669"/>
    <property type="project" value="UniProtKB-KW"/>
</dbReference>
<evidence type="ECO:0000256" key="2">
    <source>
        <dbReference type="ARBA" id="ARBA00004496"/>
    </source>
</evidence>
<dbReference type="InterPro" id="IPR019103">
    <property type="entry name" value="Peptidase_aspartic_DDI1-type"/>
</dbReference>
<dbReference type="InterPro" id="IPR021109">
    <property type="entry name" value="Peptidase_aspartic_dom_sf"/>
</dbReference>
<dbReference type="SMART" id="SM00165">
    <property type="entry name" value="UBA"/>
    <property type="match status" value="1"/>
</dbReference>
<dbReference type="VEuPathDB" id="FungiDB:DIURU_003654"/>
<dbReference type="CDD" id="cd14309">
    <property type="entry name" value="UBA_scDdi1_like"/>
    <property type="match status" value="1"/>
</dbReference>
<dbReference type="OMA" id="GHRLNAF"/>
<keyword evidence="8" id="KW-0064">Aspartyl protease</keyword>
<dbReference type="Gene3D" id="2.40.70.10">
    <property type="entry name" value="Acid Proteases"/>
    <property type="match status" value="1"/>
</dbReference>
<evidence type="ECO:0000256" key="5">
    <source>
        <dbReference type="ARBA" id="ARBA00021491"/>
    </source>
</evidence>
<feature type="region of interest" description="Disordered" evidence="10">
    <location>
        <begin position="330"/>
        <end position="389"/>
    </location>
</feature>
<dbReference type="CDD" id="cd05479">
    <property type="entry name" value="RP_DDI"/>
    <property type="match status" value="1"/>
</dbReference>
<dbReference type="Proteomes" id="UP000449547">
    <property type="component" value="Unassembled WGS sequence"/>
</dbReference>
<dbReference type="InterPro" id="IPR015940">
    <property type="entry name" value="UBA"/>
</dbReference>
<evidence type="ECO:0000313" key="13">
    <source>
        <dbReference type="EMBL" id="KAA8900791.1"/>
    </source>
</evidence>
<evidence type="ECO:0000256" key="6">
    <source>
        <dbReference type="ARBA" id="ARBA00022490"/>
    </source>
</evidence>
<dbReference type="PANTHER" id="PTHR12917:SF1">
    <property type="entry name" value="AT13091P"/>
    <property type="match status" value="1"/>
</dbReference>
<protein>
    <recommendedName>
        <fullName evidence="5">DNA damage-inducible protein 1</fullName>
    </recommendedName>
</protein>
<keyword evidence="6" id="KW-0963">Cytoplasm</keyword>
<reference evidence="13 14" key="1">
    <citation type="submission" date="2019-07" db="EMBL/GenBank/DDBJ databases">
        <title>Genome assembly of two rare yeast pathogens: Diutina rugosa and Trichomonascus ciferrii.</title>
        <authorList>
            <person name="Mixao V."/>
            <person name="Saus E."/>
            <person name="Hansen A."/>
            <person name="Lass-Flor C."/>
            <person name="Gabaldon T."/>
        </authorList>
    </citation>
    <scope>NUCLEOTIDE SEQUENCE [LARGE SCALE GENOMIC DNA]</scope>
    <source>
        <strain evidence="13 14">CBS 613</strain>
    </source>
</reference>
<comment type="caution">
    <text evidence="13">The sequence shown here is derived from an EMBL/GenBank/DDBJ whole genome shotgun (WGS) entry which is preliminary data.</text>
</comment>
<keyword evidence="9" id="KW-0378">Hydrolase</keyword>
<dbReference type="InterPro" id="IPR029071">
    <property type="entry name" value="Ubiquitin-like_domsf"/>
</dbReference>
<dbReference type="EMBL" id="SWFT01000106">
    <property type="protein sequence ID" value="KAA8900791.1"/>
    <property type="molecule type" value="Genomic_DNA"/>
</dbReference>
<evidence type="ECO:0000256" key="9">
    <source>
        <dbReference type="ARBA" id="ARBA00022801"/>
    </source>
</evidence>
<gene>
    <name evidence="13" type="ORF">DIURU_003654</name>
</gene>
<keyword evidence="7" id="KW-0645">Protease</keyword>
<dbReference type="InterPro" id="IPR009060">
    <property type="entry name" value="UBA-like_sf"/>
</dbReference>
<accession>A0A642US45</accession>
<dbReference type="Gene3D" id="3.10.20.90">
    <property type="entry name" value="Phosphatidylinositol 3-kinase Catalytic Subunit, Chain A, domain 1"/>
    <property type="match status" value="1"/>
</dbReference>
<evidence type="ECO:0000256" key="3">
    <source>
        <dbReference type="ARBA" id="ARBA00009136"/>
    </source>
</evidence>
<name>A0A642US45_DIURU</name>
<dbReference type="Pfam" id="PF00627">
    <property type="entry name" value="UBA"/>
    <property type="match status" value="1"/>
</dbReference>
<evidence type="ECO:0000259" key="12">
    <source>
        <dbReference type="PROSITE" id="PS50053"/>
    </source>
</evidence>
<dbReference type="SUPFAM" id="SSF46934">
    <property type="entry name" value="UBA-like"/>
    <property type="match status" value="1"/>
</dbReference>
<dbReference type="GeneID" id="54782305"/>
<dbReference type="Pfam" id="PF09668">
    <property type="entry name" value="Asp_protease"/>
    <property type="match status" value="1"/>
</dbReference>
<dbReference type="GO" id="GO:0005737">
    <property type="term" value="C:cytoplasm"/>
    <property type="evidence" value="ECO:0007669"/>
    <property type="project" value="UniProtKB-SubCell"/>
</dbReference>
<organism evidence="13 14">
    <name type="scientific">Diutina rugosa</name>
    <name type="common">Yeast</name>
    <name type="synonym">Candida rugosa</name>
    <dbReference type="NCBI Taxonomy" id="5481"/>
    <lineage>
        <taxon>Eukaryota</taxon>
        <taxon>Fungi</taxon>
        <taxon>Dikarya</taxon>
        <taxon>Ascomycota</taxon>
        <taxon>Saccharomycotina</taxon>
        <taxon>Pichiomycetes</taxon>
        <taxon>Debaryomycetaceae</taxon>
        <taxon>Diutina</taxon>
    </lineage>
</organism>
<dbReference type="PROSITE" id="PS50053">
    <property type="entry name" value="UBIQUITIN_2"/>
    <property type="match status" value="1"/>
</dbReference>
<dbReference type="SMART" id="SM00213">
    <property type="entry name" value="UBQ"/>
    <property type="match status" value="1"/>
</dbReference>
<dbReference type="RefSeq" id="XP_034011546.1">
    <property type="nucleotide sequence ID" value="XM_034156440.1"/>
</dbReference>
<evidence type="ECO:0000313" key="14">
    <source>
        <dbReference type="Proteomes" id="UP000449547"/>
    </source>
</evidence>
<dbReference type="GO" id="GO:0006508">
    <property type="term" value="P:proteolysis"/>
    <property type="evidence" value="ECO:0007669"/>
    <property type="project" value="UniProtKB-KW"/>
</dbReference>
<evidence type="ECO:0000259" key="11">
    <source>
        <dbReference type="PROSITE" id="PS50030"/>
    </source>
</evidence>
<comment type="function">
    <text evidence="1">Probable aspartic protease. May be involved in the regulation of exocytosis. Acts as a linker between the 19S proteasome and polyubiquitinated proteins via UBA domain interactions with ubiquitin for their subsequent degradation. Required for S-phase checkpoint control.</text>
</comment>
<dbReference type="OrthoDB" id="1047367at2759"/>
<dbReference type="PROSITE" id="PS50030">
    <property type="entry name" value="UBA"/>
    <property type="match status" value="1"/>
</dbReference>
<evidence type="ECO:0000256" key="10">
    <source>
        <dbReference type="SAM" id="MobiDB-lite"/>
    </source>
</evidence>
<evidence type="ECO:0000256" key="7">
    <source>
        <dbReference type="ARBA" id="ARBA00022670"/>
    </source>
</evidence>
<dbReference type="AlphaFoldDB" id="A0A642US45"/>
<sequence length="429" mass="46613">MRFAVVHQGDVIPVEVPDQLTLADFKAYLEAETSVGPQHQKLVKDGNEINGDDKSLSEVGLVDGDMVQLLNTAAPAATAAASRPPAPAPRPGQVPASIIESQRQQILNTPQLREQIIRQQPEMEAVLQDPVRFRQVMEQTFAHMGQMGGGGVENSAEYQRLMQNPDDPESQKRIMELIQQEAIDENYRLAYEITPEAFTHVNMLYIELTIKGHKIQAFVDSGAQVTCISPKLAQKVGIDRLIDKRMVAEIQGVGRQTSGGRIHSVPITVGDSKIELPCSFTVIDTNVDLLFGLDMLRRHRAIIDLEQDKLILANGTVEARFLSEGEIVNNPFSPKGPDQAPASAINPTPAVTNTPAATTSAQPATKSTTTPAAPSSHATQASHLRRDEYTPSDAEIQQLVNIGFSPPQARQALIACNGNVELAASMLFN</sequence>
<evidence type="ECO:0000256" key="4">
    <source>
        <dbReference type="ARBA" id="ARBA00011128"/>
    </source>
</evidence>
<feature type="domain" description="Ubiquitin-like" evidence="12">
    <location>
        <begin position="1"/>
        <end position="70"/>
    </location>
</feature>
<proteinExistence type="inferred from homology"/>
<dbReference type="SUPFAM" id="SSF54236">
    <property type="entry name" value="Ubiquitin-like"/>
    <property type="match status" value="1"/>
</dbReference>
<comment type="similarity">
    <text evidence="3">Belongs to the DDI1 family.</text>
</comment>
<dbReference type="InterPro" id="IPR033882">
    <property type="entry name" value="DDI1_N"/>
</dbReference>
<comment type="subunit">
    <text evidence="4">Binds ubiquitin and polyubiquitinated proteins.</text>
</comment>